<reference evidence="2 3" key="1">
    <citation type="submission" date="2014-06" db="EMBL/GenBank/DDBJ databases">
        <title>Draft genome sequence of iron oxidizing acidophile Leptospirillum ferriphilum DSM14647.</title>
        <authorList>
            <person name="Cardenas J.P."/>
            <person name="Lazcano M."/>
            <person name="Ossandon F.J."/>
            <person name="Corbett M."/>
            <person name="Holmes D.S."/>
            <person name="Watkin E."/>
        </authorList>
    </citation>
    <scope>NUCLEOTIDE SEQUENCE [LARGE SCALE GENOMIC DNA]</scope>
    <source>
        <strain evidence="2 3">DSM 14647</strain>
    </source>
</reference>
<gene>
    <name evidence="2" type="ORF">LptCag_2192</name>
</gene>
<dbReference type="Proteomes" id="UP000029452">
    <property type="component" value="Unassembled WGS sequence"/>
</dbReference>
<dbReference type="Pfam" id="PF01636">
    <property type="entry name" value="APH"/>
    <property type="match status" value="1"/>
</dbReference>
<dbReference type="SUPFAM" id="SSF56112">
    <property type="entry name" value="Protein kinase-like (PK-like)"/>
    <property type="match status" value="1"/>
</dbReference>
<dbReference type="EMBL" id="JPGK01000002">
    <property type="protein sequence ID" value="KGA94762.1"/>
    <property type="molecule type" value="Genomic_DNA"/>
</dbReference>
<dbReference type="InterPro" id="IPR011009">
    <property type="entry name" value="Kinase-like_dom_sf"/>
</dbReference>
<evidence type="ECO:0000313" key="3">
    <source>
        <dbReference type="Proteomes" id="UP000029452"/>
    </source>
</evidence>
<dbReference type="InterPro" id="IPR002575">
    <property type="entry name" value="Aminoglycoside_PTrfase"/>
</dbReference>
<evidence type="ECO:0000313" key="2">
    <source>
        <dbReference type="EMBL" id="KGA94762.1"/>
    </source>
</evidence>
<dbReference type="OrthoDB" id="9809275at2"/>
<organism evidence="2 3">
    <name type="scientific">Leptospirillum ferriphilum</name>
    <dbReference type="NCBI Taxonomy" id="178606"/>
    <lineage>
        <taxon>Bacteria</taxon>
        <taxon>Pseudomonadati</taxon>
        <taxon>Nitrospirota</taxon>
        <taxon>Nitrospiria</taxon>
        <taxon>Nitrospirales</taxon>
        <taxon>Nitrospiraceae</taxon>
        <taxon>Leptospirillum</taxon>
    </lineage>
</organism>
<sequence>MKETTVPEKVQKILDHWSKGRIQDIVRLAGDASNRTYFRIFLSESTSLKGPSVILMVRNSPEGFRRSEEKSAPSEGQPDGDPFVLIDRFLHKNHIYVPSIYLDVDDGDILIQEDLGDITLSAAFDRNPEKEADLREKAISLLLDFQSLTCEREMEWVRNRPFSRDLYIWEFDHFLEYGIQEMSPTQVHEIRREFCKMSDTLSDALPEVFLHRDYHSRNIMYMEDNRLALIDFQDMRVGSPLYDVASFLFDAYSPVHPSLLEKIVVEYEKDARRMGLLPRSFTTHSFRSFLAQHAFQRNMKACGRFFYIDQVKGNPSYLASVPRTHENMRFLSEWDTSLKPLWEQIKPHLKDSALA</sequence>
<dbReference type="PATRIC" id="fig|178606.4.peg.725"/>
<comment type="caution">
    <text evidence="2">The sequence shown here is derived from an EMBL/GenBank/DDBJ whole genome shotgun (WGS) entry which is preliminary data.</text>
</comment>
<accession>A0A094WGH4</accession>
<proteinExistence type="predicted"/>
<dbReference type="RefSeq" id="WP_036081014.1">
    <property type="nucleotide sequence ID" value="NZ_JBPKCJ010000002.1"/>
</dbReference>
<name>A0A094WGH4_9BACT</name>
<dbReference type="Gene3D" id="3.90.1200.10">
    <property type="match status" value="1"/>
</dbReference>
<evidence type="ECO:0000259" key="1">
    <source>
        <dbReference type="Pfam" id="PF01636"/>
    </source>
</evidence>
<protein>
    <recommendedName>
        <fullName evidence="1">Aminoglycoside phosphotransferase domain-containing protein</fullName>
    </recommendedName>
</protein>
<dbReference type="Gene3D" id="3.30.200.20">
    <property type="entry name" value="Phosphorylase Kinase, domain 1"/>
    <property type="match status" value="1"/>
</dbReference>
<feature type="domain" description="Aminoglycoside phosphotransferase" evidence="1">
    <location>
        <begin position="25"/>
        <end position="274"/>
    </location>
</feature>
<dbReference type="AlphaFoldDB" id="A0A094WGH4"/>